<accession>A0A1Y0AYZ6</accession>
<dbReference type="EMBL" id="KY774314">
    <property type="protein sequence ID" value="ART30339.1"/>
    <property type="molecule type" value="Genomic_DNA"/>
</dbReference>
<gene>
    <name evidence="1" type="ORF">AEK19_MT0990</name>
</gene>
<keyword evidence="1" id="KW-0496">Mitochondrion</keyword>
<name>A0A1Y0AYZ6_9LAMI</name>
<organism evidence="1">
    <name type="scientific">Utricularia reniformis</name>
    <dbReference type="NCBI Taxonomy" id="192314"/>
    <lineage>
        <taxon>Eukaryota</taxon>
        <taxon>Viridiplantae</taxon>
        <taxon>Streptophyta</taxon>
        <taxon>Embryophyta</taxon>
        <taxon>Tracheophyta</taxon>
        <taxon>Spermatophyta</taxon>
        <taxon>Magnoliopsida</taxon>
        <taxon>eudicotyledons</taxon>
        <taxon>Gunneridae</taxon>
        <taxon>Pentapetalae</taxon>
        <taxon>asterids</taxon>
        <taxon>lamiids</taxon>
        <taxon>Lamiales</taxon>
        <taxon>Lentibulariaceae</taxon>
        <taxon>Utricularia</taxon>
    </lineage>
</organism>
<protein>
    <submittedName>
        <fullName evidence="1">Uncharacterized protein</fullName>
    </submittedName>
</protein>
<evidence type="ECO:0000313" key="1">
    <source>
        <dbReference type="EMBL" id="ART30339.1"/>
    </source>
</evidence>
<dbReference type="AlphaFoldDB" id="A0A1Y0AYZ6"/>
<reference evidence="1" key="1">
    <citation type="submission" date="2017-03" db="EMBL/GenBank/DDBJ databases">
        <title>The mitochondrial genome of the carnivorous plant Utricularia reniformis (Lentibulariaceae): structure, comparative analysis and evolutionary landmarks.</title>
        <authorList>
            <person name="Silva S.R."/>
            <person name="Alvarenga D.O."/>
            <person name="Michael T.P."/>
            <person name="Miranda V.F.O."/>
            <person name="Varani A.M."/>
        </authorList>
    </citation>
    <scope>NUCLEOTIDE SEQUENCE</scope>
</reference>
<sequence>MLSLCLSHEWYHKMSNMRIKSRSSKYTFQYKMLIHTTHLIDSHSVKQNTMQFISGRWTFKHCQLCTTHLIFFLVHYIIFQA</sequence>
<proteinExistence type="predicted"/>
<geneLocation type="mitochondrion" evidence="1"/>